<dbReference type="Proteomes" id="UP000270224">
    <property type="component" value="Unassembled WGS sequence"/>
</dbReference>
<accession>A0A3N0WVS0</accession>
<dbReference type="SMART" id="SM00100">
    <property type="entry name" value="cNMP"/>
    <property type="match status" value="1"/>
</dbReference>
<protein>
    <submittedName>
        <fullName evidence="2">Crp/Fnr family transcriptional regulator</fullName>
    </submittedName>
</protein>
<dbReference type="InterPro" id="IPR000595">
    <property type="entry name" value="cNMP-bd_dom"/>
</dbReference>
<sequence>MQDLPLLKFFEQAKLPFTALEEALVEKYFSQESFKKNEIILNAGEVCKKIYFVKKGLIRTFHANVNGTEFTRLFAKENDFCTILISFTEKIGSPATIQSLEDTDVFTIKKSDFLEFTKISQCARDIYTKILEDYQNFQIGRLEFLTTLSPKEKVQKFLAENSDLEKRISDKIIATYLQITPETYSRCKKHFKV</sequence>
<evidence type="ECO:0000259" key="1">
    <source>
        <dbReference type="PROSITE" id="PS50042"/>
    </source>
</evidence>
<reference evidence="3" key="1">
    <citation type="submission" date="2018-11" db="EMBL/GenBank/DDBJ databases">
        <title>Proposal to divide the Flavobacteriaceae and reorganize its genera based on Amino Acid Identity values calculated from whole genome sequences.</title>
        <authorList>
            <person name="Nicholson A.C."/>
            <person name="Gulvik C.A."/>
            <person name="Whitney A.M."/>
            <person name="Humrighouse B.W."/>
            <person name="Bell M."/>
            <person name="Holmens B."/>
            <person name="Steigerwalt A."/>
            <person name="Villarma A."/>
            <person name="Sheth M."/>
            <person name="Batra D."/>
            <person name="Pryor J."/>
            <person name="Bernardet J.-F."/>
            <person name="Hugo C."/>
            <person name="Kampfer P."/>
            <person name="Newman J."/>
            <person name="Mcquiston J.R."/>
        </authorList>
    </citation>
    <scope>NUCLEOTIDE SEQUENCE [LARGE SCALE GENOMIC DNA]</scope>
    <source>
        <strain evidence="3">H3056</strain>
    </source>
</reference>
<name>A0A3N0WVS0_9FLAO</name>
<dbReference type="InterPro" id="IPR018490">
    <property type="entry name" value="cNMP-bd_dom_sf"/>
</dbReference>
<dbReference type="Gene3D" id="2.60.120.10">
    <property type="entry name" value="Jelly Rolls"/>
    <property type="match status" value="1"/>
</dbReference>
<gene>
    <name evidence="2" type="ORF">EGI11_06570</name>
</gene>
<dbReference type="AlphaFoldDB" id="A0A3N0WVS0"/>
<dbReference type="PROSITE" id="PS50042">
    <property type="entry name" value="CNMP_BINDING_3"/>
    <property type="match status" value="1"/>
</dbReference>
<dbReference type="InterPro" id="IPR014710">
    <property type="entry name" value="RmlC-like_jellyroll"/>
</dbReference>
<dbReference type="CDD" id="cd00038">
    <property type="entry name" value="CAP_ED"/>
    <property type="match status" value="1"/>
</dbReference>
<dbReference type="OrthoDB" id="1092431at2"/>
<evidence type="ECO:0000313" key="2">
    <source>
        <dbReference type="EMBL" id="ROI09073.1"/>
    </source>
</evidence>
<dbReference type="RefSeq" id="WP_123265655.1">
    <property type="nucleotide sequence ID" value="NZ_RJUG01000003.1"/>
</dbReference>
<proteinExistence type="predicted"/>
<organism evidence="2 3">
    <name type="scientific">Kaistella daneshvariae</name>
    <dbReference type="NCBI Taxonomy" id="2487074"/>
    <lineage>
        <taxon>Bacteria</taxon>
        <taxon>Pseudomonadati</taxon>
        <taxon>Bacteroidota</taxon>
        <taxon>Flavobacteriia</taxon>
        <taxon>Flavobacteriales</taxon>
        <taxon>Weeksellaceae</taxon>
        <taxon>Chryseobacterium group</taxon>
        <taxon>Kaistella</taxon>
    </lineage>
</organism>
<dbReference type="EMBL" id="RJUG01000003">
    <property type="protein sequence ID" value="ROI09073.1"/>
    <property type="molecule type" value="Genomic_DNA"/>
</dbReference>
<comment type="caution">
    <text evidence="2">The sequence shown here is derived from an EMBL/GenBank/DDBJ whole genome shotgun (WGS) entry which is preliminary data.</text>
</comment>
<dbReference type="Pfam" id="PF00027">
    <property type="entry name" value="cNMP_binding"/>
    <property type="match status" value="1"/>
</dbReference>
<feature type="domain" description="Cyclic nucleotide-binding" evidence="1">
    <location>
        <begin position="20"/>
        <end position="113"/>
    </location>
</feature>
<evidence type="ECO:0000313" key="3">
    <source>
        <dbReference type="Proteomes" id="UP000270224"/>
    </source>
</evidence>
<dbReference type="SUPFAM" id="SSF51206">
    <property type="entry name" value="cAMP-binding domain-like"/>
    <property type="match status" value="1"/>
</dbReference>